<sequence length="196" mass="21002">MTRARDAALAAASKLFAERGYRHVTIRDIALAADLSPAMVMKVGGSKEKIFHEVAEVQPLELTGIPDEELGRALVRNIIERMQANAVEPLGRAIMLRLTAPEPATIQAKFTDGYFDALAERLGGDDDAGLRAEMAVSALMGLGAALRIFEAPNSRAHSDQVLLRFGDIVQQLLDGDHRGSASVDTNIEDGRVPGSA</sequence>
<dbReference type="GO" id="GO:0003677">
    <property type="term" value="F:DNA binding"/>
    <property type="evidence" value="ECO:0007669"/>
    <property type="project" value="UniProtKB-UniRule"/>
</dbReference>
<organism evidence="4 5">
    <name type="scientific">Nocardia speluncae</name>
    <dbReference type="NCBI Taxonomy" id="419477"/>
    <lineage>
        <taxon>Bacteria</taxon>
        <taxon>Bacillati</taxon>
        <taxon>Actinomycetota</taxon>
        <taxon>Actinomycetes</taxon>
        <taxon>Mycobacteriales</taxon>
        <taxon>Nocardiaceae</taxon>
        <taxon>Nocardia</taxon>
    </lineage>
</organism>
<name>A0A846XA48_9NOCA</name>
<accession>A0A846XA48</accession>
<evidence type="ECO:0000259" key="3">
    <source>
        <dbReference type="PROSITE" id="PS50977"/>
    </source>
</evidence>
<evidence type="ECO:0000256" key="2">
    <source>
        <dbReference type="PROSITE-ProRule" id="PRU00335"/>
    </source>
</evidence>
<dbReference type="InterPro" id="IPR036271">
    <property type="entry name" value="Tet_transcr_reg_TetR-rel_C_sf"/>
</dbReference>
<dbReference type="EMBL" id="JAAXOO010000001">
    <property type="protein sequence ID" value="NKY31680.1"/>
    <property type="molecule type" value="Genomic_DNA"/>
</dbReference>
<dbReference type="InterPro" id="IPR001647">
    <property type="entry name" value="HTH_TetR"/>
</dbReference>
<dbReference type="InterPro" id="IPR041678">
    <property type="entry name" value="TetR_C_16"/>
</dbReference>
<dbReference type="AlphaFoldDB" id="A0A846XA48"/>
<evidence type="ECO:0000313" key="4">
    <source>
        <dbReference type="EMBL" id="NKY31680.1"/>
    </source>
</evidence>
<dbReference type="Pfam" id="PF17920">
    <property type="entry name" value="TetR_C_16"/>
    <property type="match status" value="1"/>
</dbReference>
<dbReference type="Proteomes" id="UP000565715">
    <property type="component" value="Unassembled WGS sequence"/>
</dbReference>
<reference evidence="4 5" key="1">
    <citation type="submission" date="2020-04" db="EMBL/GenBank/DDBJ databases">
        <title>MicrobeNet Type strains.</title>
        <authorList>
            <person name="Nicholson A.C."/>
        </authorList>
    </citation>
    <scope>NUCLEOTIDE SEQUENCE [LARGE SCALE GENOMIC DNA]</scope>
    <source>
        <strain evidence="4 5">DSM 45078</strain>
    </source>
</reference>
<comment type="caution">
    <text evidence="4">The sequence shown here is derived from an EMBL/GenBank/DDBJ whole genome shotgun (WGS) entry which is preliminary data.</text>
</comment>
<gene>
    <name evidence="4" type="ORF">HGA13_01130</name>
</gene>
<feature type="DNA-binding region" description="H-T-H motif" evidence="2">
    <location>
        <begin position="25"/>
        <end position="44"/>
    </location>
</feature>
<protein>
    <submittedName>
        <fullName evidence="4">Helix-turn-helix transcriptional regulator</fullName>
    </submittedName>
</protein>
<dbReference type="Gene3D" id="1.10.357.10">
    <property type="entry name" value="Tetracycline Repressor, domain 2"/>
    <property type="match status" value="1"/>
</dbReference>
<dbReference type="SUPFAM" id="SSF48498">
    <property type="entry name" value="Tetracyclin repressor-like, C-terminal domain"/>
    <property type="match status" value="1"/>
</dbReference>
<evidence type="ECO:0000256" key="1">
    <source>
        <dbReference type="ARBA" id="ARBA00023125"/>
    </source>
</evidence>
<keyword evidence="5" id="KW-1185">Reference proteome</keyword>
<feature type="domain" description="HTH tetR-type" evidence="3">
    <location>
        <begin position="2"/>
        <end position="62"/>
    </location>
</feature>
<dbReference type="Pfam" id="PF00440">
    <property type="entry name" value="TetR_N"/>
    <property type="match status" value="1"/>
</dbReference>
<dbReference type="InterPro" id="IPR009057">
    <property type="entry name" value="Homeodomain-like_sf"/>
</dbReference>
<keyword evidence="1 2" id="KW-0238">DNA-binding</keyword>
<dbReference type="PROSITE" id="PS50977">
    <property type="entry name" value="HTH_TETR_2"/>
    <property type="match status" value="1"/>
</dbReference>
<dbReference type="SUPFAM" id="SSF46689">
    <property type="entry name" value="Homeodomain-like"/>
    <property type="match status" value="1"/>
</dbReference>
<evidence type="ECO:0000313" key="5">
    <source>
        <dbReference type="Proteomes" id="UP000565715"/>
    </source>
</evidence>
<dbReference type="RefSeq" id="WP_068035206.1">
    <property type="nucleotide sequence ID" value="NZ_JAAXOO010000001.1"/>
</dbReference>
<proteinExistence type="predicted"/>